<dbReference type="SUPFAM" id="SSF53271">
    <property type="entry name" value="PRTase-like"/>
    <property type="match status" value="1"/>
</dbReference>
<dbReference type="GO" id="GO:0004588">
    <property type="term" value="F:orotate phosphoribosyltransferase activity"/>
    <property type="evidence" value="ECO:0007669"/>
    <property type="project" value="UniProtKB-EC"/>
</dbReference>
<keyword evidence="3" id="KW-0808">Transferase</keyword>
<reference evidence="3 4" key="1">
    <citation type="journal article" date="2022" name="bioRxiv">
        <title>Ecology and evolution of chlamydial symbionts of arthropods.</title>
        <authorList>
            <person name="Halter T."/>
            <person name="Koestlbacher S."/>
            <person name="Collingro A."/>
            <person name="Sixt B.S."/>
            <person name="Toenshoff E.R."/>
            <person name="Hendrickx F."/>
            <person name="Kostanjsek R."/>
            <person name="Horn M."/>
        </authorList>
    </citation>
    <scope>NUCLEOTIDE SEQUENCE [LARGE SCALE GENOMIC DNA]</scope>
    <source>
        <strain evidence="3">W744xW776</strain>
    </source>
</reference>
<dbReference type="EMBL" id="CP075587">
    <property type="protein sequence ID" value="QYF48222.1"/>
    <property type="molecule type" value="Genomic_DNA"/>
</dbReference>
<dbReference type="RefSeq" id="WP_215217110.1">
    <property type="nucleotide sequence ID" value="NZ_CP075587.1"/>
</dbReference>
<dbReference type="InterPro" id="IPR029057">
    <property type="entry name" value="PRTase-like"/>
</dbReference>
<name>A0ABX8V3R8_9BACT</name>
<keyword evidence="2" id="KW-0665">Pyrimidine biosynthesis</keyword>
<gene>
    <name evidence="3" type="ORF">RHABOEDO_000340</name>
</gene>
<keyword evidence="4" id="KW-1185">Reference proteome</keyword>
<organism evidence="3 4">
    <name type="scientific">Candidatus Rhabdochlamydia oedothoracis</name>
    <dbReference type="NCBI Taxonomy" id="2720720"/>
    <lineage>
        <taxon>Bacteria</taxon>
        <taxon>Pseudomonadati</taxon>
        <taxon>Chlamydiota</taxon>
        <taxon>Chlamydiia</taxon>
        <taxon>Parachlamydiales</taxon>
        <taxon>Candidatus Rhabdochlamydiaceae</taxon>
        <taxon>Candidatus Rhabdochlamydia</taxon>
    </lineage>
</organism>
<proteinExistence type="predicted"/>
<protein>
    <submittedName>
        <fullName evidence="3">Orotate phosphoribosyltransferase</fullName>
        <ecNumber evidence="3">2.4.2.10</ecNumber>
    </submittedName>
</protein>
<dbReference type="InterPro" id="IPR000836">
    <property type="entry name" value="PRTase_dom"/>
</dbReference>
<evidence type="ECO:0000313" key="4">
    <source>
        <dbReference type="Proteomes" id="UP000826014"/>
    </source>
</evidence>
<dbReference type="CDD" id="cd06223">
    <property type="entry name" value="PRTases_typeI"/>
    <property type="match status" value="1"/>
</dbReference>
<dbReference type="PANTHER" id="PTHR19278:SF9">
    <property type="entry name" value="URIDINE 5'-MONOPHOSPHATE SYNTHASE"/>
    <property type="match status" value="1"/>
</dbReference>
<dbReference type="PANTHER" id="PTHR19278">
    <property type="entry name" value="OROTATE PHOSPHORIBOSYLTRANSFERASE"/>
    <property type="match status" value="1"/>
</dbReference>
<dbReference type="EC" id="2.4.2.10" evidence="3"/>
<comment type="pathway">
    <text evidence="1">Pyrimidine metabolism; UMP biosynthesis via de novo pathway.</text>
</comment>
<evidence type="ECO:0000256" key="2">
    <source>
        <dbReference type="ARBA" id="ARBA00022975"/>
    </source>
</evidence>
<accession>A0ABX8V3R8</accession>
<sequence length="159" mass="17988">MIQLQTKKMILDLFSIGSIQFGRFVLKSGITSLIYIDLRRIISFPKLVKEICDALWQLASSLEFSLICGVPLLMRCKEIKEHGTKSSIEGIFNKKQFCLVVEDMITTVQSIFEKVAPCLKKISNNPKWIYFTPGIQSANDKDSLAQTYQTPYSAIKSGQ</sequence>
<evidence type="ECO:0000256" key="1">
    <source>
        <dbReference type="ARBA" id="ARBA00004725"/>
    </source>
</evidence>
<dbReference type="Gene3D" id="3.40.50.2020">
    <property type="match status" value="2"/>
</dbReference>
<keyword evidence="3" id="KW-0328">Glycosyltransferase</keyword>
<dbReference type="Proteomes" id="UP000826014">
    <property type="component" value="Chromosome"/>
</dbReference>
<evidence type="ECO:0000313" key="3">
    <source>
        <dbReference type="EMBL" id="QYF48222.1"/>
    </source>
</evidence>